<evidence type="ECO:0000313" key="2">
    <source>
        <dbReference type="EMBL" id="KAK3386115.1"/>
    </source>
</evidence>
<dbReference type="Gene3D" id="1.25.40.10">
    <property type="entry name" value="Tetratricopeptide repeat domain"/>
    <property type="match status" value="2"/>
</dbReference>
<accession>A0AAE0NRE7</accession>
<gene>
    <name evidence="2" type="ORF">B0H63DRAFT_523435</name>
</gene>
<feature type="region of interest" description="Disordered" evidence="1">
    <location>
        <begin position="511"/>
        <end position="539"/>
    </location>
</feature>
<evidence type="ECO:0000256" key="1">
    <source>
        <dbReference type="SAM" id="MobiDB-lite"/>
    </source>
</evidence>
<evidence type="ECO:0008006" key="4">
    <source>
        <dbReference type="Google" id="ProtNLM"/>
    </source>
</evidence>
<dbReference type="PANTHER" id="PTHR46082">
    <property type="entry name" value="ATP/GTP-BINDING PROTEIN-RELATED"/>
    <property type="match status" value="1"/>
</dbReference>
<reference evidence="2" key="2">
    <citation type="submission" date="2023-06" db="EMBL/GenBank/DDBJ databases">
        <authorList>
            <consortium name="Lawrence Berkeley National Laboratory"/>
            <person name="Haridas S."/>
            <person name="Hensen N."/>
            <person name="Bonometti L."/>
            <person name="Westerberg I."/>
            <person name="Brannstrom I.O."/>
            <person name="Guillou S."/>
            <person name="Cros-Aarteil S."/>
            <person name="Calhoun S."/>
            <person name="Kuo A."/>
            <person name="Mondo S."/>
            <person name="Pangilinan J."/>
            <person name="Riley R."/>
            <person name="LaButti K."/>
            <person name="Andreopoulos B."/>
            <person name="Lipzen A."/>
            <person name="Chen C."/>
            <person name="Yanf M."/>
            <person name="Daum C."/>
            <person name="Ng V."/>
            <person name="Clum A."/>
            <person name="Steindorff A."/>
            <person name="Ohm R."/>
            <person name="Martin F."/>
            <person name="Silar P."/>
            <person name="Natvig D."/>
            <person name="Lalanne C."/>
            <person name="Gautier V."/>
            <person name="Ament-velasquez S.L."/>
            <person name="Kruys A."/>
            <person name="Hutchinson M.I."/>
            <person name="Powell A.J."/>
            <person name="Barry K."/>
            <person name="Miller A.N."/>
            <person name="Grigoriev I.V."/>
            <person name="Debuchy R."/>
            <person name="Gladieux P."/>
            <person name="Thoren M.H."/>
            <person name="Johannesson H."/>
        </authorList>
    </citation>
    <scope>NUCLEOTIDE SEQUENCE</scope>
    <source>
        <strain evidence="2">CBS 232.78</strain>
    </source>
</reference>
<dbReference type="Gene3D" id="3.40.50.300">
    <property type="entry name" value="P-loop containing nucleotide triphosphate hydrolases"/>
    <property type="match status" value="1"/>
</dbReference>
<comment type="caution">
    <text evidence="2">The sequence shown here is derived from an EMBL/GenBank/DDBJ whole genome shotgun (WGS) entry which is preliminary data.</text>
</comment>
<dbReference type="SUPFAM" id="SSF52540">
    <property type="entry name" value="P-loop containing nucleoside triphosphate hydrolases"/>
    <property type="match status" value="1"/>
</dbReference>
<proteinExistence type="predicted"/>
<dbReference type="InterPro" id="IPR027417">
    <property type="entry name" value="P-loop_NTPase"/>
</dbReference>
<dbReference type="SUPFAM" id="SSF48452">
    <property type="entry name" value="TPR-like"/>
    <property type="match status" value="2"/>
</dbReference>
<organism evidence="2 3">
    <name type="scientific">Podospora didyma</name>
    <dbReference type="NCBI Taxonomy" id="330526"/>
    <lineage>
        <taxon>Eukaryota</taxon>
        <taxon>Fungi</taxon>
        <taxon>Dikarya</taxon>
        <taxon>Ascomycota</taxon>
        <taxon>Pezizomycotina</taxon>
        <taxon>Sordariomycetes</taxon>
        <taxon>Sordariomycetidae</taxon>
        <taxon>Sordariales</taxon>
        <taxon>Podosporaceae</taxon>
        <taxon>Podospora</taxon>
    </lineage>
</organism>
<dbReference type="AlphaFoldDB" id="A0AAE0NRE7"/>
<dbReference type="Pfam" id="PF13424">
    <property type="entry name" value="TPR_12"/>
    <property type="match status" value="2"/>
</dbReference>
<dbReference type="Pfam" id="PF13374">
    <property type="entry name" value="TPR_10"/>
    <property type="match status" value="1"/>
</dbReference>
<sequence length="901" mass="100466">MHNLFATSSGTANLLSLLEGLLRSLGWLNHAAEAKRTDLVEQIKDLHDAALKLDDLAVSDRSNPSASVSVSPADHVYLQTLWRSVASVTQECADSVEALQEHLKDNAARRRISEALLALHSAIVLTQHKEDVNHEGNLSSKAVELSSELQYQVAILSPKLHAHVAHPPPLQMRRAVADAKAVSLHQPVSLNRHLVVEAAFEQPHTGQKRFVIYGLSGSGKTELALKYGQDHEHQFWGIFLVDASSRKNAAASYAEIAKIGGVDNNERASQHWLATRSVPWLLIIDNADDDVSLDHLIPPGTKGCVLVTSRNPVHQSYGTVGKRHLELKLMDVQEANELILKVAEEPSPQGGPGVAKPICQALGFLPLALVQAGKAVLLNLCSWSGYLAYYDKQTERIRQQDYQDVVQLVQVFSFFHFQDIQLGILINAALGPLREAKAREKSFRLRAAIAVLASRSLIVRQDRSEDRYSIHPLVHKWIRERPQMSTSQQALWRASLLPHITHVRAVAAHPTGEIERKPATQEKDLAATPAPVRAASGRGSRTLQPRLLGARPVQGSLSILATGPKYFLVQKLSEDNLLTMRVTLFLSGTLWELTRTNQATELQRRVLDICIDALGPQHPMTLDVMDRVAASICFQGRFSEALALHEKALAGMKRVHDDQHERTLLAINNLGRNQFRTRGPTEIARRHYVHALEALEDLFISRMRIGGKAPLHESHEDMQFVLDQRRRLLGKEQPYSLLAMCNLSRIKSAIRRHDEAIRLLKQALSMVERNLDPDHFGVLAGKTYYGRALAHAGRLDEAESILRAVAEKGQYRKAAGEDGEHRERILTLWYLVRCLEKQKRYEDALGICESLVTAIMLIGSHGLGSGHKFAGILREGMDRLRDKMQGSNKVWDVDTSLQWEI</sequence>
<feature type="compositionally biased region" description="Basic and acidic residues" evidence="1">
    <location>
        <begin position="512"/>
        <end position="525"/>
    </location>
</feature>
<dbReference type="InterPro" id="IPR053137">
    <property type="entry name" value="NLR-like"/>
</dbReference>
<name>A0AAE0NRE7_9PEZI</name>
<dbReference type="Proteomes" id="UP001285441">
    <property type="component" value="Unassembled WGS sequence"/>
</dbReference>
<reference evidence="2" key="1">
    <citation type="journal article" date="2023" name="Mol. Phylogenet. Evol.">
        <title>Genome-scale phylogeny and comparative genomics of the fungal order Sordariales.</title>
        <authorList>
            <person name="Hensen N."/>
            <person name="Bonometti L."/>
            <person name="Westerberg I."/>
            <person name="Brannstrom I.O."/>
            <person name="Guillou S."/>
            <person name="Cros-Aarteil S."/>
            <person name="Calhoun S."/>
            <person name="Haridas S."/>
            <person name="Kuo A."/>
            <person name="Mondo S."/>
            <person name="Pangilinan J."/>
            <person name="Riley R."/>
            <person name="LaButti K."/>
            <person name="Andreopoulos B."/>
            <person name="Lipzen A."/>
            <person name="Chen C."/>
            <person name="Yan M."/>
            <person name="Daum C."/>
            <person name="Ng V."/>
            <person name="Clum A."/>
            <person name="Steindorff A."/>
            <person name="Ohm R.A."/>
            <person name="Martin F."/>
            <person name="Silar P."/>
            <person name="Natvig D.O."/>
            <person name="Lalanne C."/>
            <person name="Gautier V."/>
            <person name="Ament-Velasquez S.L."/>
            <person name="Kruys A."/>
            <person name="Hutchinson M.I."/>
            <person name="Powell A.J."/>
            <person name="Barry K."/>
            <person name="Miller A.N."/>
            <person name="Grigoriev I.V."/>
            <person name="Debuchy R."/>
            <person name="Gladieux P."/>
            <person name="Hiltunen Thoren M."/>
            <person name="Johannesson H."/>
        </authorList>
    </citation>
    <scope>NUCLEOTIDE SEQUENCE</scope>
    <source>
        <strain evidence="2">CBS 232.78</strain>
    </source>
</reference>
<dbReference type="EMBL" id="JAULSW010000004">
    <property type="protein sequence ID" value="KAK3386115.1"/>
    <property type="molecule type" value="Genomic_DNA"/>
</dbReference>
<protein>
    <recommendedName>
        <fullName evidence="4">NB-ARC domain-containing protein</fullName>
    </recommendedName>
</protein>
<dbReference type="InterPro" id="IPR011990">
    <property type="entry name" value="TPR-like_helical_dom_sf"/>
</dbReference>
<evidence type="ECO:0000313" key="3">
    <source>
        <dbReference type="Proteomes" id="UP001285441"/>
    </source>
</evidence>
<dbReference type="PANTHER" id="PTHR46082:SF6">
    <property type="entry name" value="AAA+ ATPASE DOMAIN-CONTAINING PROTEIN-RELATED"/>
    <property type="match status" value="1"/>
</dbReference>
<keyword evidence="3" id="KW-1185">Reference proteome</keyword>